<evidence type="ECO:0000313" key="2">
    <source>
        <dbReference type="EMBL" id="CAA9475776.1"/>
    </source>
</evidence>
<keyword evidence="1" id="KW-0808">Transferase</keyword>
<dbReference type="Gene3D" id="3.30.1540.10">
    <property type="entry name" value="formyl-coa transferase, domain 3"/>
    <property type="match status" value="1"/>
</dbReference>
<dbReference type="PANTHER" id="PTHR48207:SF3">
    <property type="entry name" value="SUCCINATE--HYDROXYMETHYLGLUTARATE COA-TRANSFERASE"/>
    <property type="match status" value="1"/>
</dbReference>
<proteinExistence type="predicted"/>
<protein>
    <submittedName>
        <fullName evidence="2">CAIB/BAIF family protein</fullName>
    </submittedName>
</protein>
<sequence>MLPLEGITVVALEQAVAAPFATRQLADLGARVIKIERPEVGDFARGYDTTVNGLASHFVWLNRSKESLTLNLKEEGAKDVLNRLLARADVFVHNLAPGATERLGFGADRLREENPRLIVCGISGYGSTGPYRDKKAYDLLVQCEAGLVSITGTEDTPSKVGISAADIAAGMYTYTGILTALFQRERTGEGAALEVSLLEALGEWMGFPAYFTAYGGSQPPRTGASHAAIAPYGPFEAGDGKVVFLGLQNEREWVKFCEAVLERPELAADPRFDSNSARVENGEDLDEAIEGAFKDLSSEEVIARLDEARIANARMRTVGEFLDHPQLEARDRWREVGSPAGPLRALVPPVTMQGVEGVMNPIPEVGEHTDAILEELGFDPGRVGTLREAGAL</sequence>
<dbReference type="EMBL" id="CADCVI010000151">
    <property type="protein sequence ID" value="CAA9475776.1"/>
    <property type="molecule type" value="Genomic_DNA"/>
</dbReference>
<dbReference type="GO" id="GO:0008410">
    <property type="term" value="F:CoA-transferase activity"/>
    <property type="evidence" value="ECO:0007669"/>
    <property type="project" value="TreeGrafter"/>
</dbReference>
<dbReference type="InterPro" id="IPR050483">
    <property type="entry name" value="CoA-transferase_III_domain"/>
</dbReference>
<dbReference type="InterPro" id="IPR023606">
    <property type="entry name" value="CoA-Trfase_III_dom_1_sf"/>
</dbReference>
<gene>
    <name evidence="2" type="ORF">AVDCRST_MAG25-2400</name>
</gene>
<evidence type="ECO:0000256" key="1">
    <source>
        <dbReference type="ARBA" id="ARBA00022679"/>
    </source>
</evidence>
<dbReference type="PANTHER" id="PTHR48207">
    <property type="entry name" value="SUCCINATE--HYDROXYMETHYLGLUTARATE COA-TRANSFERASE"/>
    <property type="match status" value="1"/>
</dbReference>
<accession>A0A6J4RKC5</accession>
<name>A0A6J4RKC5_9ACTN</name>
<dbReference type="Gene3D" id="3.40.50.10540">
    <property type="entry name" value="Crotonobetainyl-coa:carnitine coa-transferase, domain 1"/>
    <property type="match status" value="1"/>
</dbReference>
<dbReference type="Pfam" id="PF02515">
    <property type="entry name" value="CoA_transf_3"/>
    <property type="match status" value="1"/>
</dbReference>
<reference evidence="2" key="1">
    <citation type="submission" date="2020-02" db="EMBL/GenBank/DDBJ databases">
        <authorList>
            <person name="Meier V. D."/>
        </authorList>
    </citation>
    <scope>NUCLEOTIDE SEQUENCE</scope>
    <source>
        <strain evidence="2">AVDCRST_MAG25</strain>
    </source>
</reference>
<dbReference type="InterPro" id="IPR003673">
    <property type="entry name" value="CoA-Trfase_fam_III"/>
</dbReference>
<dbReference type="InterPro" id="IPR044855">
    <property type="entry name" value="CoA-Trfase_III_dom3_sf"/>
</dbReference>
<dbReference type="AlphaFoldDB" id="A0A6J4RKC5"/>
<organism evidence="2">
    <name type="scientific">uncultured Rubrobacteraceae bacterium</name>
    <dbReference type="NCBI Taxonomy" id="349277"/>
    <lineage>
        <taxon>Bacteria</taxon>
        <taxon>Bacillati</taxon>
        <taxon>Actinomycetota</taxon>
        <taxon>Rubrobacteria</taxon>
        <taxon>Rubrobacterales</taxon>
        <taxon>Rubrobacteraceae</taxon>
        <taxon>environmental samples</taxon>
    </lineage>
</organism>
<dbReference type="SUPFAM" id="SSF89796">
    <property type="entry name" value="CoA-transferase family III (CaiB/BaiF)"/>
    <property type="match status" value="1"/>
</dbReference>